<dbReference type="Gene3D" id="1.20.5.4820">
    <property type="match status" value="1"/>
</dbReference>
<feature type="domain" description="Myosin motor" evidence="14">
    <location>
        <begin position="1"/>
        <end position="425"/>
    </location>
</feature>
<evidence type="ECO:0000259" key="14">
    <source>
        <dbReference type="PROSITE" id="PS51456"/>
    </source>
</evidence>
<dbReference type="GO" id="GO:0000146">
    <property type="term" value="F:microfilament motor activity"/>
    <property type="evidence" value="ECO:0007669"/>
    <property type="project" value="TreeGrafter"/>
</dbReference>
<dbReference type="Pfam" id="PF00063">
    <property type="entry name" value="Myosin_head"/>
    <property type="match status" value="1"/>
</dbReference>
<dbReference type="GO" id="GO:0003779">
    <property type="term" value="F:actin binding"/>
    <property type="evidence" value="ECO:0007669"/>
    <property type="project" value="UniProtKB-KW"/>
</dbReference>
<keyword evidence="16" id="KW-1185">Reference proteome</keyword>
<dbReference type="InterPro" id="IPR017855">
    <property type="entry name" value="SMAD-like_dom_sf"/>
</dbReference>
<dbReference type="GO" id="GO:0042995">
    <property type="term" value="C:cell projection"/>
    <property type="evidence" value="ECO:0007669"/>
    <property type="project" value="UniProtKB-SubCell"/>
</dbReference>
<dbReference type="SUPFAM" id="SSF49879">
    <property type="entry name" value="SMAD/FHA domain"/>
    <property type="match status" value="1"/>
</dbReference>
<evidence type="ECO:0000259" key="13">
    <source>
        <dbReference type="PROSITE" id="PS51076"/>
    </source>
</evidence>
<dbReference type="GO" id="GO:0005524">
    <property type="term" value="F:ATP binding"/>
    <property type="evidence" value="ECO:0007669"/>
    <property type="project" value="UniProtKB-KW"/>
</dbReference>
<dbReference type="EMBL" id="VXIV02002003">
    <property type="protein sequence ID" value="KAF6027962.1"/>
    <property type="molecule type" value="Genomic_DNA"/>
</dbReference>
<evidence type="ECO:0000313" key="16">
    <source>
        <dbReference type="Proteomes" id="UP000593567"/>
    </source>
</evidence>
<dbReference type="Proteomes" id="UP000593567">
    <property type="component" value="Unassembled WGS sequence"/>
</dbReference>
<feature type="domain" description="MH2" evidence="13">
    <location>
        <begin position="617"/>
        <end position="823"/>
    </location>
</feature>
<dbReference type="OrthoDB" id="2914378at2759"/>
<dbReference type="AlphaFoldDB" id="A0A7J7JNM3"/>
<accession>A0A7J7JNM3</accession>
<comment type="subcellular location">
    <subcellularLocation>
        <location evidence="2">Cell projection</location>
    </subcellularLocation>
    <subcellularLocation>
        <location evidence="1">Cytoplasm</location>
        <location evidence="1">Cytoskeleton</location>
    </subcellularLocation>
</comment>
<dbReference type="InterPro" id="IPR001132">
    <property type="entry name" value="SMAD_dom_Dwarfin-type"/>
</dbReference>
<dbReference type="Gene3D" id="2.60.200.10">
    <property type="match status" value="1"/>
</dbReference>
<dbReference type="InterPro" id="IPR052409">
    <property type="entry name" value="Myosin-III_kinase_activity"/>
</dbReference>
<dbReference type="PRINTS" id="PR00193">
    <property type="entry name" value="MYOSINHEAVY"/>
</dbReference>
<evidence type="ECO:0000256" key="11">
    <source>
        <dbReference type="PROSITE-ProRule" id="PRU00782"/>
    </source>
</evidence>
<dbReference type="InterPro" id="IPR027417">
    <property type="entry name" value="P-loop_NTPase"/>
</dbReference>
<feature type="compositionally biased region" description="Basic residues" evidence="12">
    <location>
        <begin position="837"/>
        <end position="850"/>
    </location>
</feature>
<feature type="region of interest" description="Disordered" evidence="12">
    <location>
        <begin position="542"/>
        <end position="589"/>
    </location>
</feature>
<organism evidence="15 16">
    <name type="scientific">Bugula neritina</name>
    <name type="common">Brown bryozoan</name>
    <name type="synonym">Sertularia neritina</name>
    <dbReference type="NCBI Taxonomy" id="10212"/>
    <lineage>
        <taxon>Eukaryota</taxon>
        <taxon>Metazoa</taxon>
        <taxon>Spiralia</taxon>
        <taxon>Lophotrochozoa</taxon>
        <taxon>Bryozoa</taxon>
        <taxon>Gymnolaemata</taxon>
        <taxon>Cheilostomatida</taxon>
        <taxon>Flustrina</taxon>
        <taxon>Buguloidea</taxon>
        <taxon>Bugulidae</taxon>
        <taxon>Bugula</taxon>
    </lineage>
</organism>
<dbReference type="InterPro" id="IPR008984">
    <property type="entry name" value="SMAD_FHA_dom_sf"/>
</dbReference>
<evidence type="ECO:0000256" key="9">
    <source>
        <dbReference type="ARBA" id="ARBA00023212"/>
    </source>
</evidence>
<evidence type="ECO:0000256" key="12">
    <source>
        <dbReference type="SAM" id="MobiDB-lite"/>
    </source>
</evidence>
<gene>
    <name evidence="15" type="ORF">EB796_013713</name>
</gene>
<evidence type="ECO:0000256" key="3">
    <source>
        <dbReference type="ARBA" id="ARBA00022490"/>
    </source>
</evidence>
<dbReference type="InterPro" id="IPR036961">
    <property type="entry name" value="Kinesin_motor_dom_sf"/>
</dbReference>
<dbReference type="PANTHER" id="PTHR46256:SF3">
    <property type="entry name" value="MYOSIN MOTOR DOMAIN-CONTAINING PROTEIN"/>
    <property type="match status" value="1"/>
</dbReference>
<evidence type="ECO:0000313" key="15">
    <source>
        <dbReference type="EMBL" id="KAF6027962.1"/>
    </source>
</evidence>
<dbReference type="GO" id="GO:0006355">
    <property type="term" value="P:regulation of DNA-templated transcription"/>
    <property type="evidence" value="ECO:0007669"/>
    <property type="project" value="InterPro"/>
</dbReference>
<keyword evidence="4" id="KW-0677">Repeat</keyword>
<evidence type="ECO:0000256" key="7">
    <source>
        <dbReference type="ARBA" id="ARBA00023123"/>
    </source>
</evidence>
<dbReference type="PROSITE" id="PS51076">
    <property type="entry name" value="MH2"/>
    <property type="match status" value="1"/>
</dbReference>
<keyword evidence="7 11" id="KW-0518">Myosin</keyword>
<sequence>MATALISNVHLIRGETIVNLKNLVQAGDGRDALAKALYSRLFGWIISKINNKLKPDLSYAPKKSSCPVIGLLDIAGFENFTSNSFEQLCINTSNEQLQHYFNQHVFAWEKRDLDKEGVKTSHISFTNNSEILGMFIERPLGLYALIDEESKFPKATANSLLEKVRKHLIKYSCIKKEKGREPLFTIQHYAGPVTYSVSGMLETNRDTLSQNILECLERSESGMIYQLFSAQFSDNGELSTPNQELRRTKSILMCKQPTLERGKSLSKTAGRKVRQNMKKALKEIQDDSFYKHRTVGSQFQDSLAALMTKLMQCQPHFIRCIKPNTSQASQLFERKLVSQQLRYTGILETVRIRHEGFPVRLSFQVFLDRYKFISYPLTAEVEAGTAACHTVLREAGLHKWELGTRKVFLRYWHPEQLKLVMERRVRQVVLVQSLVRRFIGCRKVQQLRQILEARKQAQAKSFLMMVAERSQQMHADLKELHNLDVTKHKQSLNNLAREAEESKIREQMIEEKRRKLALAEAEREKKAAELRLAEAQKRIEELETTRKVETPSSISSSSSSGFEDDLPSPKLSKEEPKHTWRKQRANHKDHVAGLRNLLESKAEPPDQENVRLNKQKWVPISERLYATPACPYGVARKSPARPLHLQSIFSDPSHGQVYDPENVSHYARQSSHSKILVNKVEHYNGMQLQIDTEGDIWAKKLGMNDIIVQDHNDPSLSCISEEVIKDRGRLQKDKRVKIFDMKEFRSHVILEMHKAGLGRVNLKDLYSRCCIVSLTLVKSSMGIMETPCWINIINLGALRMLRDENVMADFEKELKKIMRSNIDFTKISQLPQIDKQKPKKTDKKKGKLPQRKNQEADKVFVLPEPVLDRASKPVGDFQFKSPRKWAKLKQNGVSQLTE</sequence>
<dbReference type="GO" id="GO:0016459">
    <property type="term" value="C:myosin complex"/>
    <property type="evidence" value="ECO:0007669"/>
    <property type="project" value="UniProtKB-KW"/>
</dbReference>
<feature type="region of interest" description="Disordered" evidence="12">
    <location>
        <begin position="833"/>
        <end position="857"/>
    </location>
</feature>
<keyword evidence="9" id="KW-0206">Cytoskeleton</keyword>
<evidence type="ECO:0000256" key="4">
    <source>
        <dbReference type="ARBA" id="ARBA00022737"/>
    </source>
</evidence>
<dbReference type="Pfam" id="PF03166">
    <property type="entry name" value="MH2"/>
    <property type="match status" value="1"/>
</dbReference>
<dbReference type="CDD" id="cd00124">
    <property type="entry name" value="MYSc"/>
    <property type="match status" value="1"/>
</dbReference>
<comment type="similarity">
    <text evidence="11">Belongs to the TRAFAC class myosin-kinesin ATPase superfamily. Myosin family.</text>
</comment>
<evidence type="ECO:0000256" key="6">
    <source>
        <dbReference type="ARBA" id="ARBA00022840"/>
    </source>
</evidence>
<dbReference type="InterPro" id="IPR001609">
    <property type="entry name" value="Myosin_head_motor_dom-like"/>
</dbReference>
<protein>
    <submittedName>
        <fullName evidence="15">C27A7.1</fullName>
    </submittedName>
</protein>
<evidence type="ECO:0000256" key="2">
    <source>
        <dbReference type="ARBA" id="ARBA00004316"/>
    </source>
</evidence>
<evidence type="ECO:0000256" key="10">
    <source>
        <dbReference type="ARBA" id="ARBA00023273"/>
    </source>
</evidence>
<dbReference type="Gene3D" id="3.40.850.10">
    <property type="entry name" value="Kinesin motor domain"/>
    <property type="match status" value="1"/>
</dbReference>
<dbReference type="Gene3D" id="1.20.120.720">
    <property type="entry name" value="Myosin VI head, motor domain, U50 subdomain"/>
    <property type="match status" value="1"/>
</dbReference>
<dbReference type="PROSITE" id="PS51456">
    <property type="entry name" value="MYOSIN_MOTOR"/>
    <property type="match status" value="1"/>
</dbReference>
<evidence type="ECO:0000256" key="5">
    <source>
        <dbReference type="ARBA" id="ARBA00022741"/>
    </source>
</evidence>
<keyword evidence="5" id="KW-0547">Nucleotide-binding</keyword>
<dbReference type="PANTHER" id="PTHR46256">
    <property type="entry name" value="AGAP011099-PA"/>
    <property type="match status" value="1"/>
</dbReference>
<name>A0A7J7JNM3_BUGNE</name>
<reference evidence="15" key="1">
    <citation type="submission" date="2020-06" db="EMBL/GenBank/DDBJ databases">
        <title>Draft genome of Bugula neritina, a colonial animal packing powerful symbionts and potential medicines.</title>
        <authorList>
            <person name="Rayko M."/>
        </authorList>
    </citation>
    <scope>NUCLEOTIDE SEQUENCE [LARGE SCALE GENOMIC DNA]</scope>
    <source>
        <strain evidence="15">Kwan_BN1</strain>
    </source>
</reference>
<comment type="caution">
    <text evidence="15">The sequence shown here is derived from an EMBL/GenBank/DDBJ whole genome shotgun (WGS) entry which is preliminary data.</text>
</comment>
<keyword evidence="3" id="KW-0963">Cytoplasm</keyword>
<keyword evidence="10" id="KW-0966">Cell projection</keyword>
<proteinExistence type="inferred from homology"/>
<dbReference type="GO" id="GO:0004674">
    <property type="term" value="F:protein serine/threonine kinase activity"/>
    <property type="evidence" value="ECO:0007669"/>
    <property type="project" value="TreeGrafter"/>
</dbReference>
<dbReference type="SUPFAM" id="SSF52540">
    <property type="entry name" value="P-loop containing nucleoside triphosphate hydrolases"/>
    <property type="match status" value="1"/>
</dbReference>
<feature type="region of interest" description="Actin-binding" evidence="11">
    <location>
        <begin position="303"/>
        <end position="325"/>
    </location>
</feature>
<evidence type="ECO:0000256" key="8">
    <source>
        <dbReference type="ARBA" id="ARBA00023175"/>
    </source>
</evidence>
<keyword evidence="8" id="KW-0505">Motor protein</keyword>
<keyword evidence="6" id="KW-0067">ATP-binding</keyword>
<evidence type="ECO:0000256" key="1">
    <source>
        <dbReference type="ARBA" id="ARBA00004245"/>
    </source>
</evidence>
<dbReference type="SMART" id="SM00242">
    <property type="entry name" value="MYSc"/>
    <property type="match status" value="1"/>
</dbReference>
<dbReference type="Gene3D" id="1.20.58.530">
    <property type="match status" value="1"/>
</dbReference>
<comment type="caution">
    <text evidence="11">Lacks conserved residue(s) required for the propagation of feature annotation.</text>
</comment>
<dbReference type="GO" id="GO:0030832">
    <property type="term" value="P:regulation of actin filament length"/>
    <property type="evidence" value="ECO:0007669"/>
    <property type="project" value="TreeGrafter"/>
</dbReference>
<keyword evidence="11" id="KW-0009">Actin-binding</keyword>